<evidence type="ECO:0008006" key="2">
    <source>
        <dbReference type="Google" id="ProtNLM"/>
    </source>
</evidence>
<organism evidence="1">
    <name type="scientific">marine sediment metagenome</name>
    <dbReference type="NCBI Taxonomy" id="412755"/>
    <lineage>
        <taxon>unclassified sequences</taxon>
        <taxon>metagenomes</taxon>
        <taxon>ecological metagenomes</taxon>
    </lineage>
</organism>
<gene>
    <name evidence="1" type="ORF">LCGC14_1537590</name>
</gene>
<reference evidence="1" key="1">
    <citation type="journal article" date="2015" name="Nature">
        <title>Complex archaea that bridge the gap between prokaryotes and eukaryotes.</title>
        <authorList>
            <person name="Spang A."/>
            <person name="Saw J.H."/>
            <person name="Jorgensen S.L."/>
            <person name="Zaremba-Niedzwiedzka K."/>
            <person name="Martijn J."/>
            <person name="Lind A.E."/>
            <person name="van Eijk R."/>
            <person name="Schleper C."/>
            <person name="Guy L."/>
            <person name="Ettema T.J."/>
        </authorList>
    </citation>
    <scope>NUCLEOTIDE SEQUENCE</scope>
</reference>
<dbReference type="EMBL" id="LAZR01011595">
    <property type="protein sequence ID" value="KKM60856.1"/>
    <property type="molecule type" value="Genomic_DNA"/>
</dbReference>
<evidence type="ECO:0000313" key="1">
    <source>
        <dbReference type="EMBL" id="KKM60856.1"/>
    </source>
</evidence>
<name>A0A0F9JF03_9ZZZZ</name>
<dbReference type="AlphaFoldDB" id="A0A0F9JF03"/>
<protein>
    <recommendedName>
        <fullName evidence="2">CD-NTase associated protein 4-like DNA endonuclease domain-containing protein</fullName>
    </recommendedName>
</protein>
<sequence length="406" mass="46092">MDTTQPPTSALPGGAPLPFDATLLFKALQYQLLVAVDYCYDLAPGECLWLEVMGDVTVPGEVQTEVKLYSGSLTDSHTNFWNTVKNWLHENFDRASFKSLVLLTTQEFGAQTQLKGWNTAIAAQRLSIMESIAGSSTTVADEKAECEPEAGEAVSKPSKSQSLQQHVMAPERRNALMEVLERMRITTGAESLEQRLQTYETRHLKPIRPSKCQQFIYELLGFMCSPELVIGGWQITHQAFTDKLSELTHRYMKHPKTFPQVDMAALKKNIDVEDIRPMPFAQKIMEIGGEQHLKRAALHRLVAQTTISDLYTDGVLFKHMLDSYLSNHLTQHQYGRAHAMLGCLGVTCQTQLNTQSMMYFLNRNSLPAEPFCGLEHTMIEFRNGMYHMLAGEKPEDEDEEFHWRLW</sequence>
<comment type="caution">
    <text evidence="1">The sequence shown here is derived from an EMBL/GenBank/DDBJ whole genome shotgun (WGS) entry which is preliminary data.</text>
</comment>
<accession>A0A0F9JF03</accession>
<proteinExistence type="predicted"/>